<evidence type="ECO:0000313" key="8">
    <source>
        <dbReference type="Proteomes" id="UP000663760"/>
    </source>
</evidence>
<evidence type="ECO:0000259" key="6">
    <source>
        <dbReference type="PROSITE" id="PS51462"/>
    </source>
</evidence>
<dbReference type="EMBL" id="LR746274">
    <property type="protein sequence ID" value="CAA7404951.1"/>
    <property type="molecule type" value="Genomic_DNA"/>
</dbReference>
<evidence type="ECO:0000256" key="4">
    <source>
        <dbReference type="ARBA" id="ARBA00022801"/>
    </source>
</evidence>
<evidence type="ECO:0000256" key="5">
    <source>
        <dbReference type="ARBA" id="ARBA00022842"/>
    </source>
</evidence>
<dbReference type="InterPro" id="IPR015797">
    <property type="entry name" value="NUDIX_hydrolase-like_dom_sf"/>
</dbReference>
<sequence>MSVEARTGREHQLYEDGCRLVAGCVPYRLKAGADLSQLTATRVASVEDNIEVLMISSPNRKDLVFPKGGWEKDETKREAAYREALEEAGIKGTIHKLLGIWESRSKSSEISRNPLGTCKCHFFAMEVKEELDSWPEQAYHERRWLSVGEARELCRYPWMREALQRCVEFLETQTTPASELSSCAKKPKFMENILSTGAKPSPPNCMDNVLSNGTVLCSSS</sequence>
<dbReference type="GO" id="GO:0046872">
    <property type="term" value="F:metal ion binding"/>
    <property type="evidence" value="ECO:0007669"/>
    <property type="project" value="UniProtKB-KW"/>
</dbReference>
<comment type="cofactor">
    <cofactor evidence="1">
        <name>Mg(2+)</name>
        <dbReference type="ChEBI" id="CHEBI:18420"/>
    </cofactor>
</comment>
<feature type="domain" description="Nudix hydrolase" evidence="6">
    <location>
        <begin position="26"/>
        <end position="167"/>
    </location>
</feature>
<dbReference type="GO" id="GO:0005737">
    <property type="term" value="C:cytoplasm"/>
    <property type="evidence" value="ECO:0007669"/>
    <property type="project" value="TreeGrafter"/>
</dbReference>
<keyword evidence="8" id="KW-1185">Reference proteome</keyword>
<dbReference type="InterPro" id="IPR000086">
    <property type="entry name" value="NUDIX_hydrolase_dom"/>
</dbReference>
<keyword evidence="4" id="KW-0378">Hydrolase</keyword>
<dbReference type="InterPro" id="IPR020084">
    <property type="entry name" value="NUDIX_hydrolase_CS"/>
</dbReference>
<dbReference type="PANTHER" id="PTHR12629">
    <property type="entry name" value="DIPHOSPHOINOSITOL POLYPHOSPHATE PHOSPHOHYDROLASE"/>
    <property type="match status" value="1"/>
</dbReference>
<accession>A0A7I8L4M6</accession>
<evidence type="ECO:0000313" key="7">
    <source>
        <dbReference type="EMBL" id="CAA7404951.1"/>
    </source>
</evidence>
<protein>
    <recommendedName>
        <fullName evidence="6">Nudix hydrolase domain-containing protein</fullName>
    </recommendedName>
</protein>
<dbReference type="SUPFAM" id="SSF55811">
    <property type="entry name" value="Nudix"/>
    <property type="match status" value="1"/>
</dbReference>
<dbReference type="GO" id="GO:0016462">
    <property type="term" value="F:pyrophosphatase activity"/>
    <property type="evidence" value="ECO:0007669"/>
    <property type="project" value="InterPro"/>
</dbReference>
<evidence type="ECO:0000256" key="2">
    <source>
        <dbReference type="ARBA" id="ARBA00005582"/>
    </source>
</evidence>
<evidence type="ECO:0000256" key="3">
    <source>
        <dbReference type="ARBA" id="ARBA00022723"/>
    </source>
</evidence>
<dbReference type="Pfam" id="PF00293">
    <property type="entry name" value="NUDIX"/>
    <property type="match status" value="1"/>
</dbReference>
<keyword evidence="3" id="KW-0479">Metal-binding</keyword>
<dbReference type="OrthoDB" id="2011998at2759"/>
<dbReference type="InterPro" id="IPR047198">
    <property type="entry name" value="DDP-like_NUDIX"/>
</dbReference>
<comment type="similarity">
    <text evidence="2">Belongs to the Nudix hydrolase family.</text>
</comment>
<organism evidence="7 8">
    <name type="scientific">Spirodela intermedia</name>
    <name type="common">Intermediate duckweed</name>
    <dbReference type="NCBI Taxonomy" id="51605"/>
    <lineage>
        <taxon>Eukaryota</taxon>
        <taxon>Viridiplantae</taxon>
        <taxon>Streptophyta</taxon>
        <taxon>Embryophyta</taxon>
        <taxon>Tracheophyta</taxon>
        <taxon>Spermatophyta</taxon>
        <taxon>Magnoliopsida</taxon>
        <taxon>Liliopsida</taxon>
        <taxon>Araceae</taxon>
        <taxon>Lemnoideae</taxon>
        <taxon>Spirodela</taxon>
    </lineage>
</organism>
<dbReference type="PROSITE" id="PS00893">
    <property type="entry name" value="NUDIX_BOX"/>
    <property type="match status" value="1"/>
</dbReference>
<gene>
    <name evidence="7" type="ORF">SI8410_11015629</name>
</gene>
<dbReference type="PROSITE" id="PS51462">
    <property type="entry name" value="NUDIX"/>
    <property type="match status" value="1"/>
</dbReference>
<dbReference type="Proteomes" id="UP000663760">
    <property type="component" value="Chromosome 11"/>
</dbReference>
<dbReference type="AlphaFoldDB" id="A0A7I8L4M6"/>
<dbReference type="CDD" id="cd04666">
    <property type="entry name" value="NUDIX_DIPP2_like_Nudt4"/>
    <property type="match status" value="1"/>
</dbReference>
<proteinExistence type="inferred from homology"/>
<evidence type="ECO:0000256" key="1">
    <source>
        <dbReference type="ARBA" id="ARBA00001946"/>
    </source>
</evidence>
<dbReference type="GO" id="GO:0005634">
    <property type="term" value="C:nucleus"/>
    <property type="evidence" value="ECO:0007669"/>
    <property type="project" value="TreeGrafter"/>
</dbReference>
<dbReference type="Gene3D" id="3.90.79.10">
    <property type="entry name" value="Nucleoside Triphosphate Pyrophosphohydrolase"/>
    <property type="match status" value="1"/>
</dbReference>
<reference evidence="7" key="1">
    <citation type="submission" date="2020-02" db="EMBL/GenBank/DDBJ databases">
        <authorList>
            <person name="Scholz U."/>
            <person name="Mascher M."/>
            <person name="Fiebig A."/>
        </authorList>
    </citation>
    <scope>NUCLEOTIDE SEQUENCE</scope>
</reference>
<dbReference type="PANTHER" id="PTHR12629:SF71">
    <property type="entry name" value="HYDROLASE 13, MITOCHONDRIAL, PUTATIVE, EXPRESSED-RELATED"/>
    <property type="match status" value="1"/>
</dbReference>
<keyword evidence="5" id="KW-0460">Magnesium</keyword>
<name>A0A7I8L4M6_SPIIN</name>